<dbReference type="EMBL" id="JARXVC010000015">
    <property type="protein sequence ID" value="MDH6283557.1"/>
    <property type="molecule type" value="Genomic_DNA"/>
</dbReference>
<keyword evidence="3" id="KW-1185">Reference proteome</keyword>
<comment type="caution">
    <text evidence="2">The sequence shown here is derived from an EMBL/GenBank/DDBJ whole genome shotgun (WGS) entry which is preliminary data.</text>
</comment>
<dbReference type="RefSeq" id="WP_280762827.1">
    <property type="nucleotide sequence ID" value="NZ_JARXVC010000015.1"/>
</dbReference>
<dbReference type="InterPro" id="IPR000073">
    <property type="entry name" value="AB_hydrolase_1"/>
</dbReference>
<evidence type="ECO:0000259" key="1">
    <source>
        <dbReference type="Pfam" id="PF00561"/>
    </source>
</evidence>
<dbReference type="PANTHER" id="PTHR43798:SF33">
    <property type="entry name" value="HYDROLASE, PUTATIVE (AFU_ORTHOLOGUE AFUA_2G14860)-RELATED"/>
    <property type="match status" value="1"/>
</dbReference>
<proteinExistence type="predicted"/>
<dbReference type="PRINTS" id="PR00412">
    <property type="entry name" value="EPOXHYDRLASE"/>
</dbReference>
<dbReference type="Proteomes" id="UP001160334">
    <property type="component" value="Unassembled WGS sequence"/>
</dbReference>
<evidence type="ECO:0000313" key="2">
    <source>
        <dbReference type="EMBL" id="MDH6283557.1"/>
    </source>
</evidence>
<dbReference type="SUPFAM" id="SSF53474">
    <property type="entry name" value="alpha/beta-Hydrolases"/>
    <property type="match status" value="1"/>
</dbReference>
<name>A0ABT6MGV3_9NOCA</name>
<dbReference type="Gene3D" id="3.40.50.1820">
    <property type="entry name" value="alpha/beta hydrolase"/>
    <property type="match status" value="1"/>
</dbReference>
<gene>
    <name evidence="2" type="ORF">M2280_004808</name>
</gene>
<keyword evidence="2" id="KW-0378">Hydrolase</keyword>
<dbReference type="PRINTS" id="PR00111">
    <property type="entry name" value="ABHYDROLASE"/>
</dbReference>
<dbReference type="InterPro" id="IPR050266">
    <property type="entry name" value="AB_hydrolase_sf"/>
</dbReference>
<feature type="domain" description="AB hydrolase-1" evidence="1">
    <location>
        <begin position="37"/>
        <end position="276"/>
    </location>
</feature>
<dbReference type="PANTHER" id="PTHR43798">
    <property type="entry name" value="MONOACYLGLYCEROL LIPASE"/>
    <property type="match status" value="1"/>
</dbReference>
<dbReference type="InterPro" id="IPR054676">
    <property type="entry name" value="HsaD"/>
</dbReference>
<dbReference type="GO" id="GO:0102296">
    <property type="term" value="F:4,5-9,10-diseco-3-hydroxy-5,9,17-trioxoandrosta-1(10),2-diene-4-oate hydrolase activity"/>
    <property type="evidence" value="ECO:0007669"/>
    <property type="project" value="UniProtKB-EC"/>
</dbReference>
<dbReference type="InterPro" id="IPR000639">
    <property type="entry name" value="Epox_hydrolase-like"/>
</dbReference>
<evidence type="ECO:0000313" key="3">
    <source>
        <dbReference type="Proteomes" id="UP001160334"/>
    </source>
</evidence>
<dbReference type="InterPro" id="IPR029058">
    <property type="entry name" value="AB_hydrolase_fold"/>
</dbReference>
<protein>
    <submittedName>
        <fullName evidence="2">4,5:9,10-diseco-3-hydroxy-5,9, 17-trioxoandrosta-1(10),2-diene-4-oate hydrolase</fullName>
        <ecNumber evidence="2">3.7.1.17</ecNumber>
    </submittedName>
</protein>
<reference evidence="2 3" key="1">
    <citation type="submission" date="2023-04" db="EMBL/GenBank/DDBJ databases">
        <title>Forest soil microbial communities from Buena Vista Peninsula, Colon Province, Panama.</title>
        <authorList>
            <person name="Bouskill N."/>
        </authorList>
    </citation>
    <scope>NUCLEOTIDE SEQUENCE [LARGE SCALE GENOMIC DNA]</scope>
    <source>
        <strain evidence="2 3">CFH S0262</strain>
    </source>
</reference>
<accession>A0ABT6MGV3</accession>
<organism evidence="2 3">
    <name type="scientific">Prescottella agglutinans</name>
    <dbReference type="NCBI Taxonomy" id="1644129"/>
    <lineage>
        <taxon>Bacteria</taxon>
        <taxon>Bacillati</taxon>
        <taxon>Actinomycetota</taxon>
        <taxon>Actinomycetes</taxon>
        <taxon>Mycobacteriales</taxon>
        <taxon>Nocardiaceae</taxon>
        <taxon>Prescottella</taxon>
    </lineage>
</organism>
<sequence length="303" mass="33169">MTATESAELTYESTSRFAQVRPDLKLHYHEAGVGNGPTIVLLHGGGPGASSWSNFAKNIPVLAQQFHVIAVDQPGYGQSDKPTEHPQYFRHSASALKDLLDTIGITERVHLLGNSLGGGAAVRFALDYPDRAGRLVLMGPGGLSVNLFAPDPTEGVKNLGKFSYQPTRENLEAFLRIMVFDQKLITDELIDERFAAASSPESLAAAKAMGKSFSSSEFELGMLWRDAYKLRQRVLLIWGREDRVNPIDGALVALKMIPRVQLHVFGGCGHWAQLEKFDEFNRLASDFLLDSDIARGSAREGGN</sequence>
<dbReference type="NCBIfam" id="NF045632">
    <property type="entry name" value="hydroxlase_HsaD"/>
    <property type="match status" value="1"/>
</dbReference>
<dbReference type="EC" id="3.7.1.17" evidence="2"/>
<dbReference type="Pfam" id="PF00561">
    <property type="entry name" value="Abhydrolase_1"/>
    <property type="match status" value="1"/>
</dbReference>